<evidence type="ECO:0000256" key="1">
    <source>
        <dbReference type="SAM" id="SignalP"/>
    </source>
</evidence>
<name>A0A9P5VNS7_9FUNG</name>
<dbReference type="PANTHER" id="PTHR13593:SF140">
    <property type="entry name" value="PLC-LIKE PHOSPHODIESTERASE"/>
    <property type="match status" value="1"/>
</dbReference>
<feature type="domain" description="Phosphatidylinositol-specific phospholipase C X" evidence="2">
    <location>
        <begin position="33"/>
        <end position="172"/>
    </location>
</feature>
<feature type="chain" id="PRO_5040174565" description="Phosphatidylinositol-specific phospholipase C X domain-containing protein" evidence="1">
    <location>
        <begin position="21"/>
        <end position="334"/>
    </location>
</feature>
<keyword evidence="1" id="KW-0732">Signal</keyword>
<dbReference type="SMART" id="SM00148">
    <property type="entry name" value="PLCXc"/>
    <property type="match status" value="1"/>
</dbReference>
<comment type="caution">
    <text evidence="3">The sequence shown here is derived from an EMBL/GenBank/DDBJ whole genome shotgun (WGS) entry which is preliminary data.</text>
</comment>
<dbReference type="Proteomes" id="UP000696485">
    <property type="component" value="Unassembled WGS sequence"/>
</dbReference>
<dbReference type="GO" id="GO:0008081">
    <property type="term" value="F:phosphoric diester hydrolase activity"/>
    <property type="evidence" value="ECO:0007669"/>
    <property type="project" value="InterPro"/>
</dbReference>
<dbReference type="PROSITE" id="PS50007">
    <property type="entry name" value="PIPLC_X_DOMAIN"/>
    <property type="match status" value="1"/>
</dbReference>
<proteinExistence type="predicted"/>
<evidence type="ECO:0000313" key="4">
    <source>
        <dbReference type="Proteomes" id="UP000696485"/>
    </source>
</evidence>
<dbReference type="GO" id="GO:0006629">
    <property type="term" value="P:lipid metabolic process"/>
    <property type="evidence" value="ECO:0007669"/>
    <property type="project" value="InterPro"/>
</dbReference>
<dbReference type="InterPro" id="IPR017946">
    <property type="entry name" value="PLC-like_Pdiesterase_TIM-brl"/>
</dbReference>
<reference evidence="3" key="1">
    <citation type="journal article" date="2020" name="Fungal Divers.">
        <title>Resolving the Mortierellaceae phylogeny through synthesis of multi-gene phylogenetics and phylogenomics.</title>
        <authorList>
            <person name="Vandepol N."/>
            <person name="Liber J."/>
            <person name="Desiro A."/>
            <person name="Na H."/>
            <person name="Kennedy M."/>
            <person name="Barry K."/>
            <person name="Grigoriev I.V."/>
            <person name="Miller A.N."/>
            <person name="O'Donnell K."/>
            <person name="Stajich J.E."/>
            <person name="Bonito G."/>
        </authorList>
    </citation>
    <scope>NUCLEOTIDE SEQUENCE</scope>
    <source>
        <strain evidence="3">NVP1</strain>
    </source>
</reference>
<dbReference type="AlphaFoldDB" id="A0A9P5VNS7"/>
<dbReference type="Pfam" id="PF26146">
    <property type="entry name" value="PI-PLC_X"/>
    <property type="match status" value="1"/>
</dbReference>
<feature type="signal peptide" evidence="1">
    <location>
        <begin position="1"/>
        <end position="20"/>
    </location>
</feature>
<protein>
    <recommendedName>
        <fullName evidence="2">Phosphatidylinositol-specific phospholipase C X domain-containing protein</fullName>
    </recommendedName>
</protein>
<evidence type="ECO:0000259" key="2">
    <source>
        <dbReference type="SMART" id="SM00148"/>
    </source>
</evidence>
<accession>A0A9P5VNS7</accession>
<dbReference type="Gene3D" id="3.20.20.190">
    <property type="entry name" value="Phosphatidylinositol (PI) phosphodiesterase"/>
    <property type="match status" value="1"/>
</dbReference>
<sequence>MRTSFLAAISLLASSSMVLAQTQLCNGYAALCEKPYSEVSYATTHNAYAYTPPGALAANQVNDIPTQLKDGVRAFMLDAYKLPSGATNDIELCHTSCSVLDAGPLSRVLGQVKTFMDANPNEVLTILWENSENLTPAQYQTVYTAAGLADYLYTQPAGSTTWPTLATMISTKKRLVNFIDSGADASVPWLMNEYDFVFETPYAIQKGAEYPCTVDRPKDQRKQLYVLNHFISASINVGGQTGDLPQPGAAAQTNGPDLVSHINNCQRVFSQNPTFVAVDFYQQGSLLQLVAQLNGVTYTGKGATQPKSAGGKVQSSSLIAGALAVAGGMGLLVL</sequence>
<organism evidence="3 4">
    <name type="scientific">Podila minutissima</name>
    <dbReference type="NCBI Taxonomy" id="64525"/>
    <lineage>
        <taxon>Eukaryota</taxon>
        <taxon>Fungi</taxon>
        <taxon>Fungi incertae sedis</taxon>
        <taxon>Mucoromycota</taxon>
        <taxon>Mortierellomycotina</taxon>
        <taxon>Mortierellomycetes</taxon>
        <taxon>Mortierellales</taxon>
        <taxon>Mortierellaceae</taxon>
        <taxon>Podila</taxon>
    </lineage>
</organism>
<dbReference type="SUPFAM" id="SSF51695">
    <property type="entry name" value="PLC-like phosphodiesterases"/>
    <property type="match status" value="1"/>
</dbReference>
<dbReference type="InterPro" id="IPR051057">
    <property type="entry name" value="PI-PLC_domain"/>
</dbReference>
<dbReference type="EMBL" id="JAAAUY010000126">
    <property type="protein sequence ID" value="KAF9334869.1"/>
    <property type="molecule type" value="Genomic_DNA"/>
</dbReference>
<evidence type="ECO:0000313" key="3">
    <source>
        <dbReference type="EMBL" id="KAF9334869.1"/>
    </source>
</evidence>
<gene>
    <name evidence="3" type="ORF">BG006_001339</name>
</gene>
<dbReference type="InterPro" id="IPR000909">
    <property type="entry name" value="PLipase_C_PInositol-sp_X_dom"/>
</dbReference>
<keyword evidence="4" id="KW-1185">Reference proteome</keyword>
<dbReference type="PANTHER" id="PTHR13593">
    <property type="match status" value="1"/>
</dbReference>